<evidence type="ECO:0000313" key="2">
    <source>
        <dbReference type="EMBL" id="VFK62169.1"/>
    </source>
</evidence>
<dbReference type="CDD" id="cd17926">
    <property type="entry name" value="DEXHc_RE"/>
    <property type="match status" value="1"/>
</dbReference>
<proteinExistence type="predicted"/>
<organism evidence="2">
    <name type="scientific">Candidatus Kentrum sp. TUN</name>
    <dbReference type="NCBI Taxonomy" id="2126343"/>
    <lineage>
        <taxon>Bacteria</taxon>
        <taxon>Pseudomonadati</taxon>
        <taxon>Pseudomonadota</taxon>
        <taxon>Gammaproteobacteria</taxon>
        <taxon>Candidatus Kentrum</taxon>
    </lineage>
</organism>
<dbReference type="GO" id="GO:0005829">
    <property type="term" value="C:cytosol"/>
    <property type="evidence" value="ECO:0007669"/>
    <property type="project" value="TreeGrafter"/>
</dbReference>
<dbReference type="PROSITE" id="PS51192">
    <property type="entry name" value="HELICASE_ATP_BIND_1"/>
    <property type="match status" value="1"/>
</dbReference>
<dbReference type="CDD" id="cd18785">
    <property type="entry name" value="SF2_C"/>
    <property type="match status" value="1"/>
</dbReference>
<keyword evidence="2" id="KW-0347">Helicase</keyword>
<dbReference type="AlphaFoldDB" id="A0A451A815"/>
<dbReference type="GO" id="GO:0004386">
    <property type="term" value="F:helicase activity"/>
    <property type="evidence" value="ECO:0007669"/>
    <property type="project" value="UniProtKB-KW"/>
</dbReference>
<dbReference type="SUPFAM" id="SSF52540">
    <property type="entry name" value="P-loop containing nucleoside triphosphate hydrolases"/>
    <property type="match status" value="2"/>
</dbReference>
<keyword evidence="2" id="KW-0067">ATP-binding</keyword>
<keyword evidence="2" id="KW-0547">Nucleotide-binding</keyword>
<dbReference type="PANTHER" id="PTHR47396:SF1">
    <property type="entry name" value="ATP-DEPENDENT HELICASE IRC3-RELATED"/>
    <property type="match status" value="1"/>
</dbReference>
<dbReference type="InterPro" id="IPR027417">
    <property type="entry name" value="P-loop_NTPase"/>
</dbReference>
<dbReference type="SMART" id="SM00487">
    <property type="entry name" value="DEXDc"/>
    <property type="match status" value="1"/>
</dbReference>
<keyword evidence="2" id="KW-0378">Hydrolase</keyword>
<dbReference type="InterPro" id="IPR006935">
    <property type="entry name" value="Helicase/UvrB_N"/>
</dbReference>
<dbReference type="PANTHER" id="PTHR47396">
    <property type="entry name" value="TYPE I RESTRICTION ENZYME ECOKI R PROTEIN"/>
    <property type="match status" value="1"/>
</dbReference>
<feature type="domain" description="Helicase ATP-binding" evidence="1">
    <location>
        <begin position="301"/>
        <end position="451"/>
    </location>
</feature>
<dbReference type="InterPro" id="IPR014001">
    <property type="entry name" value="Helicase_ATP-bd"/>
</dbReference>
<dbReference type="Gene3D" id="3.40.50.300">
    <property type="entry name" value="P-loop containing nucleotide triphosphate hydrolases"/>
    <property type="match status" value="2"/>
</dbReference>
<sequence>MGLYPLLTDNTCYLLAADFDKVGWRDAVKAMADICKGLGIPHAIEVSRSGNGAHLWIFFSEPVLAREARLLGFGLLDRAMEIYPDLSFDSYDRLFPNQDVMPEGGFGNLIALPLQYHARRQGNSQFVDANLSPYPDQWEFLSQLGRLTRNRLTQLMEQFSPRLPEADDSPPWEQGFFIEDTKILDVPKQLTITLANHLYFGLDEMPSKLTARLKRLASLSNPVFFKTQAMRFSTHGIPRYITCAKIEQGYLSLPRGCFDDAMALLEGQDIAVEIQDKREFGRTFESVRFMGELRRDQKSAVTAITAHDTGILHAPTAFGKTVTAIGVIVKRRVNTLILTHTRQLLTQWRERIRSFLTGVEIGTIGAGKRKPTTQIDIATYQSLMDRRNNSVSPIVGQYGQVIIDECHHISAPRFDMVLSEVRAKYVLGLTATPHRQDGHQKIVFMLAGPVRHKVRAENKAQFQQLAIVNRLHEQLPRFSETPHISDIYRWLTESVRRNRRIVDDVAATIESERHPLVLTERREHAERLAEMLSERGFRAVVLRGAMRAKESKAANEQLPAAQVIVATGKYIGEGFDLPRLDTLFLVLPVLAYLVDSAVRSFAPRGYVCISSAQGCCAAATLGRGTHKDPTPTGLRKGGQGKQ</sequence>
<dbReference type="GO" id="GO:0005524">
    <property type="term" value="F:ATP binding"/>
    <property type="evidence" value="ECO:0007669"/>
    <property type="project" value="InterPro"/>
</dbReference>
<protein>
    <submittedName>
        <fullName evidence="2">Helicase conserved C-terminal domain-containing protein</fullName>
    </submittedName>
</protein>
<accession>A0A451A815</accession>
<evidence type="ECO:0000259" key="1">
    <source>
        <dbReference type="PROSITE" id="PS51192"/>
    </source>
</evidence>
<dbReference type="InterPro" id="IPR050742">
    <property type="entry name" value="Helicase_Restrict-Modif_Enz"/>
</dbReference>
<dbReference type="InterPro" id="IPR054347">
    <property type="entry name" value="TOTE_primase"/>
</dbReference>
<dbReference type="Pfam" id="PF04851">
    <property type="entry name" value="ResIII"/>
    <property type="match status" value="1"/>
</dbReference>
<dbReference type="Pfam" id="PF22548">
    <property type="entry name" value="AEP-TOTE"/>
    <property type="match status" value="1"/>
</dbReference>
<name>A0A451A815_9GAMM</name>
<gene>
    <name evidence="2" type="ORF">BECKTUN1418D_GA0071000_11692</name>
</gene>
<dbReference type="EMBL" id="CAADFX010000169">
    <property type="protein sequence ID" value="VFK62169.1"/>
    <property type="molecule type" value="Genomic_DNA"/>
</dbReference>
<reference evidence="2" key="1">
    <citation type="submission" date="2019-02" db="EMBL/GenBank/DDBJ databases">
        <authorList>
            <person name="Gruber-Vodicka R. H."/>
            <person name="Seah K. B. B."/>
        </authorList>
    </citation>
    <scope>NUCLEOTIDE SEQUENCE</scope>
    <source>
        <strain evidence="2">BECK_BY1</strain>
    </source>
</reference>
<dbReference type="GO" id="GO:0016787">
    <property type="term" value="F:hydrolase activity"/>
    <property type="evidence" value="ECO:0007669"/>
    <property type="project" value="InterPro"/>
</dbReference>
<dbReference type="GO" id="GO:0003677">
    <property type="term" value="F:DNA binding"/>
    <property type="evidence" value="ECO:0007669"/>
    <property type="project" value="InterPro"/>
</dbReference>